<dbReference type="AlphaFoldDB" id="A0A6A6VA05"/>
<gene>
    <name evidence="1" type="ORF">M011DRAFT_477429</name>
</gene>
<dbReference type="Proteomes" id="UP000799440">
    <property type="component" value="Unassembled WGS sequence"/>
</dbReference>
<dbReference type="EMBL" id="MU006573">
    <property type="protein sequence ID" value="KAF2747365.1"/>
    <property type="molecule type" value="Genomic_DNA"/>
</dbReference>
<keyword evidence="2" id="KW-1185">Reference proteome</keyword>
<evidence type="ECO:0000313" key="2">
    <source>
        <dbReference type="Proteomes" id="UP000799440"/>
    </source>
</evidence>
<name>A0A6A6VA05_9PLEO</name>
<proteinExistence type="predicted"/>
<evidence type="ECO:0008006" key="3">
    <source>
        <dbReference type="Google" id="ProtNLM"/>
    </source>
</evidence>
<reference evidence="1" key="1">
    <citation type="journal article" date="2020" name="Stud. Mycol.">
        <title>101 Dothideomycetes genomes: a test case for predicting lifestyles and emergence of pathogens.</title>
        <authorList>
            <person name="Haridas S."/>
            <person name="Albert R."/>
            <person name="Binder M."/>
            <person name="Bloem J."/>
            <person name="Labutti K."/>
            <person name="Salamov A."/>
            <person name="Andreopoulos B."/>
            <person name="Baker S."/>
            <person name="Barry K."/>
            <person name="Bills G."/>
            <person name="Bluhm B."/>
            <person name="Cannon C."/>
            <person name="Castanera R."/>
            <person name="Culley D."/>
            <person name="Daum C."/>
            <person name="Ezra D."/>
            <person name="Gonzalez J."/>
            <person name="Henrissat B."/>
            <person name="Kuo A."/>
            <person name="Liang C."/>
            <person name="Lipzen A."/>
            <person name="Lutzoni F."/>
            <person name="Magnuson J."/>
            <person name="Mondo S."/>
            <person name="Nolan M."/>
            <person name="Ohm R."/>
            <person name="Pangilinan J."/>
            <person name="Park H.-J."/>
            <person name="Ramirez L."/>
            <person name="Alfaro M."/>
            <person name="Sun H."/>
            <person name="Tritt A."/>
            <person name="Yoshinaga Y."/>
            <person name="Zwiers L.-H."/>
            <person name="Turgeon B."/>
            <person name="Goodwin S."/>
            <person name="Spatafora J."/>
            <person name="Crous P."/>
            <person name="Grigoriev I."/>
        </authorList>
    </citation>
    <scope>NUCLEOTIDE SEQUENCE</scope>
    <source>
        <strain evidence="1">CBS 119925</strain>
    </source>
</reference>
<organism evidence="1 2">
    <name type="scientific">Sporormia fimetaria CBS 119925</name>
    <dbReference type="NCBI Taxonomy" id="1340428"/>
    <lineage>
        <taxon>Eukaryota</taxon>
        <taxon>Fungi</taxon>
        <taxon>Dikarya</taxon>
        <taxon>Ascomycota</taxon>
        <taxon>Pezizomycotina</taxon>
        <taxon>Dothideomycetes</taxon>
        <taxon>Pleosporomycetidae</taxon>
        <taxon>Pleosporales</taxon>
        <taxon>Sporormiaceae</taxon>
        <taxon>Sporormia</taxon>
    </lineage>
</organism>
<sequence length="370" mass="43085">MTTTIASLPDELWLMVLPESGNAAFLWSVVRNVCKRLRACVDAYFSYEVMQNTFVNLLYSNINSCHGSPPFNRPIFIPMVPCGYSRDMQRVIFQQRAYKEWGPFINRLKPVRTKVPIDHAVAGTVNGWVPFAERYYRETKQIPPRFLNRSAPCRGVPVWKKELAQVRNKHPRQTTLMGQLRITAGYEYENLARLLAAVTIGQGDRPPFLLKVLGDVNDTELVDLVVDCERGLISFDWKKTFSLFFRERRFTPRASSKDLTPEFSRKMDRETAIRVMARRKRMRPWLESHKTSHHPELLYLCECHFRNLQLCLKKHLHHGNLRTLANNEYCNPDEIIGAVHSVDEDELEWWGRGFCAHQCIIFPAFDLLTL</sequence>
<protein>
    <recommendedName>
        <fullName evidence="3">F-box domain-containing protein</fullName>
    </recommendedName>
</protein>
<evidence type="ECO:0000313" key="1">
    <source>
        <dbReference type="EMBL" id="KAF2747365.1"/>
    </source>
</evidence>
<accession>A0A6A6VA05</accession>
<dbReference type="OrthoDB" id="2997776at2759"/>